<keyword evidence="2" id="KW-1185">Reference proteome</keyword>
<protein>
    <submittedName>
        <fullName evidence="1">Uncharacterized protein</fullName>
    </submittedName>
</protein>
<proteinExistence type="predicted"/>
<evidence type="ECO:0000313" key="2">
    <source>
        <dbReference type="Proteomes" id="UP000008227"/>
    </source>
</evidence>
<sequence>MIILPKAIYRFSAIPIKLPRMFFTELEQNILKFVWKHKRLRIAKAILKKKNGAGGIRLPGFRLHYKATVIKTVWYWYENRNIHQWNRIESPELNPHTYSQLIYDKRGMNIQWTKDSPFNKWCWENWTATSKRMKLEHFLTPYTNINSKGIEKLNIRPATIKFLEENTGRTLSDINDSNIFSDPPPRVMTIKTKINKWDLIKIEFLHSKGNPKQNEKTTHRMGENICK</sequence>
<dbReference type="PANTHER" id="PTHR19446">
    <property type="entry name" value="REVERSE TRANSCRIPTASES"/>
    <property type="match status" value="1"/>
</dbReference>
<reference evidence="1" key="2">
    <citation type="submission" date="2025-08" db="UniProtKB">
        <authorList>
            <consortium name="Ensembl"/>
        </authorList>
    </citation>
    <scope>IDENTIFICATION</scope>
</reference>
<reference evidence="1" key="1">
    <citation type="journal article" date="2020" name="Gigascience">
        <title>An improved pig reference genome sequence to enable pig genetics and genomics research.</title>
        <authorList>
            <person name="Warr A."/>
            <person name="Affara N."/>
            <person name="Aken B."/>
            <person name="Beiki H."/>
            <person name="Bickhart D.M."/>
            <person name="Billis K."/>
            <person name="Chow W."/>
            <person name="Eory L."/>
            <person name="Finlayson H.A."/>
            <person name="Flicek P."/>
            <person name="Giron C.G."/>
            <person name="Griffin D.K."/>
            <person name="Hall R."/>
            <person name="Hannum G."/>
            <person name="Hourlier T."/>
            <person name="Howe K."/>
            <person name="Hume D.A."/>
            <person name="Izuogu O."/>
            <person name="Kim K."/>
            <person name="Koren S."/>
            <person name="Liu H."/>
            <person name="Manchanda N."/>
            <person name="Martin F.J."/>
            <person name="Nonneman D.J."/>
            <person name="O'Connor R.E."/>
            <person name="Phillippy A.M."/>
            <person name="Rohrer G.A."/>
            <person name="Rosen B.D."/>
            <person name="Rund L.A."/>
            <person name="Sargent C.A."/>
            <person name="Schook L.B."/>
            <person name="Schroeder S.G."/>
            <person name="Schwartz A.S."/>
            <person name="Skinner B.M."/>
            <person name="Talbot R."/>
            <person name="Tseng E."/>
            <person name="Tuggle C.K."/>
            <person name="Watson M."/>
            <person name="Smith T.P.L."/>
            <person name="Archibald A.L."/>
        </authorList>
    </citation>
    <scope>NUCLEOTIDE SEQUENCE [LARGE SCALE GENOMIC DNA]</scope>
    <source>
        <strain evidence="1">Duroc</strain>
    </source>
</reference>
<organism evidence="1 2">
    <name type="scientific">Sus scrofa</name>
    <name type="common">Pig</name>
    <dbReference type="NCBI Taxonomy" id="9823"/>
    <lineage>
        <taxon>Eukaryota</taxon>
        <taxon>Metazoa</taxon>
        <taxon>Chordata</taxon>
        <taxon>Craniata</taxon>
        <taxon>Vertebrata</taxon>
        <taxon>Euteleostomi</taxon>
        <taxon>Mammalia</taxon>
        <taxon>Eutheria</taxon>
        <taxon>Laurasiatheria</taxon>
        <taxon>Artiodactyla</taxon>
        <taxon>Suina</taxon>
        <taxon>Suidae</taxon>
        <taxon>Sus</taxon>
    </lineage>
</organism>
<accession>A0A8W4FK42</accession>
<dbReference type="Proteomes" id="UP000008227">
    <property type="component" value="Chromosome 1"/>
</dbReference>
<reference evidence="1" key="3">
    <citation type="submission" date="2025-09" db="UniProtKB">
        <authorList>
            <consortium name="Ensembl"/>
        </authorList>
    </citation>
    <scope>IDENTIFICATION</scope>
</reference>
<name>A0A8W4FK42_PIG</name>
<dbReference type="Ensembl" id="ENSSSCT00000079196.1">
    <property type="protein sequence ID" value="ENSSSCP00000079831.1"/>
    <property type="gene ID" value="ENSSSCG00000044767.1"/>
</dbReference>
<evidence type="ECO:0000313" key="1">
    <source>
        <dbReference type="Ensembl" id="ENSSSCP00000079831.1"/>
    </source>
</evidence>
<dbReference type="AlphaFoldDB" id="A0A8W4FK42"/>
<dbReference type="GeneTree" id="ENSGT01150000286946"/>